<keyword evidence="1" id="KW-1133">Transmembrane helix</keyword>
<proteinExistence type="predicted"/>
<evidence type="ECO:0000313" key="3">
    <source>
        <dbReference type="Proteomes" id="UP000264120"/>
    </source>
</evidence>
<feature type="transmembrane region" description="Helical" evidence="1">
    <location>
        <begin position="12"/>
        <end position="33"/>
    </location>
</feature>
<sequence>MRPFSQSARWYLLRIVPIILLGGINLFAFSLRWHPHVSENYRNFYIRHSIDLGEYEANEIRGVYTSHEDRWSR</sequence>
<evidence type="ECO:0000313" key="2">
    <source>
        <dbReference type="EMBL" id="AXY21839.1"/>
    </source>
</evidence>
<protein>
    <submittedName>
        <fullName evidence="2">Uncharacterized protein</fullName>
    </submittedName>
</protein>
<dbReference type="RefSeq" id="WP_110546795.1">
    <property type="nucleotide sequence ID" value="NZ_CP023036.1"/>
</dbReference>
<dbReference type="KEGG" id="ksc:CD178_01042"/>
<accession>A0A347WAE6</accession>
<keyword evidence="1" id="KW-0812">Transmembrane</keyword>
<gene>
    <name evidence="2" type="ORF">CD178_01042</name>
</gene>
<organism evidence="2 3">
    <name type="scientific">Komagataeibacter saccharivorans</name>
    <dbReference type="NCBI Taxonomy" id="265959"/>
    <lineage>
        <taxon>Bacteria</taxon>
        <taxon>Pseudomonadati</taxon>
        <taxon>Pseudomonadota</taxon>
        <taxon>Alphaproteobacteria</taxon>
        <taxon>Acetobacterales</taxon>
        <taxon>Acetobacteraceae</taxon>
        <taxon>Komagataeibacter</taxon>
    </lineage>
</organism>
<keyword evidence="1" id="KW-0472">Membrane</keyword>
<reference evidence="2 3" key="1">
    <citation type="submission" date="2017-08" db="EMBL/GenBank/DDBJ databases">
        <title>Complete genome sequence of Gluconacetobacter saccharivorans CV1 isolated from Fermented Vinegar.</title>
        <authorList>
            <person name="Kim S.-Y."/>
        </authorList>
    </citation>
    <scope>NUCLEOTIDE SEQUENCE [LARGE SCALE GENOMIC DNA]</scope>
    <source>
        <strain evidence="2 3">CV1</strain>
    </source>
</reference>
<dbReference type="EMBL" id="CP023036">
    <property type="protein sequence ID" value="AXY21839.1"/>
    <property type="molecule type" value="Genomic_DNA"/>
</dbReference>
<dbReference type="AlphaFoldDB" id="A0A347WAE6"/>
<evidence type="ECO:0000256" key="1">
    <source>
        <dbReference type="SAM" id="Phobius"/>
    </source>
</evidence>
<name>A0A347WAE6_9PROT</name>
<dbReference type="Proteomes" id="UP000264120">
    <property type="component" value="Chromosome"/>
</dbReference>
<dbReference type="OrthoDB" id="7281605at2"/>
<keyword evidence="3" id="KW-1185">Reference proteome</keyword>